<dbReference type="Proteomes" id="UP000800200">
    <property type="component" value="Unassembled WGS sequence"/>
</dbReference>
<keyword evidence="5 7" id="KW-0472">Membrane</keyword>
<feature type="region of interest" description="Disordered" evidence="6">
    <location>
        <begin position="504"/>
        <end position="533"/>
    </location>
</feature>
<evidence type="ECO:0000259" key="8">
    <source>
        <dbReference type="PROSITE" id="PS50850"/>
    </source>
</evidence>
<feature type="compositionally biased region" description="Basic and acidic residues" evidence="6">
    <location>
        <begin position="18"/>
        <end position="29"/>
    </location>
</feature>
<dbReference type="GO" id="GO:0022857">
    <property type="term" value="F:transmembrane transporter activity"/>
    <property type="evidence" value="ECO:0007669"/>
    <property type="project" value="InterPro"/>
</dbReference>
<evidence type="ECO:0000256" key="3">
    <source>
        <dbReference type="ARBA" id="ARBA00022692"/>
    </source>
</evidence>
<dbReference type="PANTHER" id="PTHR23502:SF51">
    <property type="entry name" value="QUINIDINE RESISTANCE PROTEIN 1-RELATED"/>
    <property type="match status" value="1"/>
</dbReference>
<evidence type="ECO:0000256" key="7">
    <source>
        <dbReference type="SAM" id="Phobius"/>
    </source>
</evidence>
<evidence type="ECO:0000313" key="10">
    <source>
        <dbReference type="Proteomes" id="UP000800200"/>
    </source>
</evidence>
<feature type="transmembrane region" description="Helical" evidence="7">
    <location>
        <begin position="407"/>
        <end position="436"/>
    </location>
</feature>
<name>A0A6A6DWJ3_9PEZI</name>
<organism evidence="9 10">
    <name type="scientific">Zopfia rhizophila CBS 207.26</name>
    <dbReference type="NCBI Taxonomy" id="1314779"/>
    <lineage>
        <taxon>Eukaryota</taxon>
        <taxon>Fungi</taxon>
        <taxon>Dikarya</taxon>
        <taxon>Ascomycota</taxon>
        <taxon>Pezizomycotina</taxon>
        <taxon>Dothideomycetes</taxon>
        <taxon>Dothideomycetes incertae sedis</taxon>
        <taxon>Zopfiaceae</taxon>
        <taxon>Zopfia</taxon>
    </lineage>
</organism>
<dbReference type="PROSITE" id="PS50850">
    <property type="entry name" value="MFS"/>
    <property type="match status" value="1"/>
</dbReference>
<gene>
    <name evidence="9" type="ORF">K469DRAFT_585062</name>
</gene>
<reference evidence="9" key="1">
    <citation type="journal article" date="2020" name="Stud. Mycol.">
        <title>101 Dothideomycetes genomes: a test case for predicting lifestyles and emergence of pathogens.</title>
        <authorList>
            <person name="Haridas S."/>
            <person name="Albert R."/>
            <person name="Binder M."/>
            <person name="Bloem J."/>
            <person name="Labutti K."/>
            <person name="Salamov A."/>
            <person name="Andreopoulos B."/>
            <person name="Baker S."/>
            <person name="Barry K."/>
            <person name="Bills G."/>
            <person name="Bluhm B."/>
            <person name="Cannon C."/>
            <person name="Castanera R."/>
            <person name="Culley D."/>
            <person name="Daum C."/>
            <person name="Ezra D."/>
            <person name="Gonzalez J."/>
            <person name="Henrissat B."/>
            <person name="Kuo A."/>
            <person name="Liang C."/>
            <person name="Lipzen A."/>
            <person name="Lutzoni F."/>
            <person name="Magnuson J."/>
            <person name="Mondo S."/>
            <person name="Nolan M."/>
            <person name="Ohm R."/>
            <person name="Pangilinan J."/>
            <person name="Park H.-J."/>
            <person name="Ramirez L."/>
            <person name="Alfaro M."/>
            <person name="Sun H."/>
            <person name="Tritt A."/>
            <person name="Yoshinaga Y."/>
            <person name="Zwiers L.-H."/>
            <person name="Turgeon B."/>
            <person name="Goodwin S."/>
            <person name="Spatafora J."/>
            <person name="Crous P."/>
            <person name="Grigoriev I."/>
        </authorList>
    </citation>
    <scope>NUCLEOTIDE SEQUENCE</scope>
    <source>
        <strain evidence="9">CBS 207.26</strain>
    </source>
</reference>
<feature type="transmembrane region" description="Helical" evidence="7">
    <location>
        <begin position="49"/>
        <end position="72"/>
    </location>
</feature>
<keyword evidence="2" id="KW-0813">Transport</keyword>
<proteinExistence type="predicted"/>
<feature type="transmembrane region" description="Helical" evidence="7">
    <location>
        <begin position="204"/>
        <end position="224"/>
    </location>
</feature>
<feature type="transmembrane region" description="Helical" evidence="7">
    <location>
        <begin position="116"/>
        <end position="133"/>
    </location>
</feature>
<keyword evidence="3 7" id="KW-0812">Transmembrane</keyword>
<feature type="compositionally biased region" description="Basic and acidic residues" evidence="6">
    <location>
        <begin position="504"/>
        <end position="516"/>
    </location>
</feature>
<feature type="transmembrane region" description="Helical" evidence="7">
    <location>
        <begin position="472"/>
        <end position="493"/>
    </location>
</feature>
<keyword evidence="10" id="KW-1185">Reference proteome</keyword>
<feature type="region of interest" description="Disordered" evidence="6">
    <location>
        <begin position="1"/>
        <end position="31"/>
    </location>
</feature>
<evidence type="ECO:0000313" key="9">
    <source>
        <dbReference type="EMBL" id="KAF2182732.1"/>
    </source>
</evidence>
<keyword evidence="4 7" id="KW-1133">Transmembrane helix</keyword>
<dbReference type="PANTHER" id="PTHR23502">
    <property type="entry name" value="MAJOR FACILITATOR SUPERFAMILY"/>
    <property type="match status" value="1"/>
</dbReference>
<dbReference type="Pfam" id="PF07690">
    <property type="entry name" value="MFS_1"/>
    <property type="match status" value="1"/>
</dbReference>
<dbReference type="Gene3D" id="1.20.1250.20">
    <property type="entry name" value="MFS general substrate transporter like domains"/>
    <property type="match status" value="1"/>
</dbReference>
<dbReference type="AlphaFoldDB" id="A0A6A6DWJ3"/>
<evidence type="ECO:0000256" key="4">
    <source>
        <dbReference type="ARBA" id="ARBA00022989"/>
    </source>
</evidence>
<comment type="subcellular location">
    <subcellularLocation>
        <location evidence="1">Membrane</location>
        <topology evidence="1">Multi-pass membrane protein</topology>
    </subcellularLocation>
</comment>
<feature type="domain" description="Major facilitator superfamily (MFS) profile" evidence="8">
    <location>
        <begin position="50"/>
        <end position="499"/>
    </location>
</feature>
<dbReference type="Gene3D" id="1.20.1720.10">
    <property type="entry name" value="Multidrug resistance protein D"/>
    <property type="match status" value="1"/>
</dbReference>
<dbReference type="EMBL" id="ML994646">
    <property type="protein sequence ID" value="KAF2182732.1"/>
    <property type="molecule type" value="Genomic_DNA"/>
</dbReference>
<evidence type="ECO:0000256" key="2">
    <source>
        <dbReference type="ARBA" id="ARBA00022448"/>
    </source>
</evidence>
<feature type="transmembrane region" description="Helical" evidence="7">
    <location>
        <begin position="288"/>
        <end position="306"/>
    </location>
</feature>
<dbReference type="FunFam" id="1.20.1720.10:FF:000009">
    <property type="entry name" value="MFS multidrug transporter"/>
    <property type="match status" value="1"/>
</dbReference>
<evidence type="ECO:0000256" key="6">
    <source>
        <dbReference type="SAM" id="MobiDB-lite"/>
    </source>
</evidence>
<dbReference type="SUPFAM" id="SSF103473">
    <property type="entry name" value="MFS general substrate transporter"/>
    <property type="match status" value="1"/>
</dbReference>
<feature type="transmembrane region" description="Helical" evidence="7">
    <location>
        <begin position="84"/>
        <end position="104"/>
    </location>
</feature>
<feature type="transmembrane region" description="Helical" evidence="7">
    <location>
        <begin position="174"/>
        <end position="192"/>
    </location>
</feature>
<dbReference type="InterPro" id="IPR036259">
    <property type="entry name" value="MFS_trans_sf"/>
</dbReference>
<feature type="transmembrane region" description="Helical" evidence="7">
    <location>
        <begin position="382"/>
        <end position="401"/>
    </location>
</feature>
<evidence type="ECO:0000256" key="1">
    <source>
        <dbReference type="ARBA" id="ARBA00004141"/>
    </source>
</evidence>
<protein>
    <submittedName>
        <fullName evidence="9">Putative MFS transporter</fullName>
    </submittedName>
</protein>
<dbReference type="InterPro" id="IPR020846">
    <property type="entry name" value="MFS_dom"/>
</dbReference>
<evidence type="ECO:0000256" key="5">
    <source>
        <dbReference type="ARBA" id="ARBA00023136"/>
    </source>
</evidence>
<sequence>MATVPPASQPETASPPLQEKEIHNVDRPPRHTSNAYSPYSVFTLNEKRFMVFILTIASLFSPISSTIYYPALGSLASELHVSNSLINLTVTSFMIFQGLAPAFTGAFSDAEGRRPAYLICFVVYIVANIGLALQSNYAALLILRCVQSSGSSGTIALGNAVVADIVTASERGTWMGWALCGGVLGPAIGPVIGGLLSQYLGWRFIFWFLAIFSGVYLIPIILFFPESCRAVVDNGAQRPPKWNSCLLDPRIKKRVALDNRVIGPPIPPHPLRFPNPIKTLAILFEKEAGLILVSSGLLFAGFYGLWAGLPSQLEENYGFNPTQIGLGFLASGIGGLVSALTTGKLIDYNFRRHAHKLGLEPLHARRLRSLSTFPIEAARIEVALPFLFLGAASMLAFGWVMHFKVHISGVLVLLFFVGFSTTAAFTTMATLMVDLFPEKPATATAANNLTRCWLGAGATAIAVPMIEAVGMGWTLTFVAGLWLLLVPPLLAVIRWGPGMRRKKEEKLARNRGREEAGAAEGQIGVGREKSPEK</sequence>
<dbReference type="OrthoDB" id="2441642at2759"/>
<dbReference type="GO" id="GO:0005886">
    <property type="term" value="C:plasma membrane"/>
    <property type="evidence" value="ECO:0007669"/>
    <property type="project" value="TreeGrafter"/>
</dbReference>
<accession>A0A6A6DWJ3</accession>
<feature type="transmembrane region" description="Helical" evidence="7">
    <location>
        <begin position="326"/>
        <end position="346"/>
    </location>
</feature>
<dbReference type="InterPro" id="IPR011701">
    <property type="entry name" value="MFS"/>
</dbReference>